<dbReference type="GeneID" id="39589914"/>
<dbReference type="InterPro" id="IPR011047">
    <property type="entry name" value="Quinoprotein_ADH-like_sf"/>
</dbReference>
<dbReference type="OrthoDB" id="2113314at2759"/>
<feature type="domain" description="Agd3 CBM87" evidence="3">
    <location>
        <begin position="368"/>
        <end position="581"/>
    </location>
</feature>
<dbReference type="EMBL" id="RSCE01000021">
    <property type="protein sequence ID" value="RSH76793.1"/>
    <property type="molecule type" value="Genomic_DNA"/>
</dbReference>
<feature type="domain" description="Agd3 deacetylase" evidence="2">
    <location>
        <begin position="595"/>
        <end position="962"/>
    </location>
</feature>
<protein>
    <recommendedName>
        <fullName evidence="7">Extracellular serine-rich protein</fullName>
    </recommendedName>
</protein>
<dbReference type="Pfam" id="PF25115">
    <property type="entry name" value="Agd3_CE"/>
    <property type="match status" value="1"/>
</dbReference>
<evidence type="ECO:0000313" key="6">
    <source>
        <dbReference type="Proteomes" id="UP000279236"/>
    </source>
</evidence>
<accession>A0A427XDE7</accession>
<evidence type="ECO:0000259" key="3">
    <source>
        <dbReference type="Pfam" id="PF25116"/>
    </source>
</evidence>
<dbReference type="Pfam" id="PF25116">
    <property type="entry name" value="CBM87_Agd3"/>
    <property type="match status" value="1"/>
</dbReference>
<dbReference type="Pfam" id="PF25117">
    <property type="entry name" value="Agd3_C"/>
    <property type="match status" value="1"/>
</dbReference>
<keyword evidence="6" id="KW-1185">Reference proteome</keyword>
<dbReference type="PANTHER" id="PTHR31002:SF34">
    <property type="entry name" value="CELL WALL PROTEIN CWP1-RELATED"/>
    <property type="match status" value="1"/>
</dbReference>
<name>A0A427XDE7_9TREE</name>
<comment type="caution">
    <text evidence="5">The sequence shown here is derived from an EMBL/GenBank/DDBJ whole genome shotgun (WGS) entry which is preliminary data.</text>
</comment>
<dbReference type="InterPro" id="IPR050788">
    <property type="entry name" value="Yeast_SRP1/TIP1_CWP"/>
</dbReference>
<sequence>MPGLPEGGHYIVVDASSSHYVALDASSGHYIVVDASSSHYVALDASSGHYVVLDASSGHYVALDASSGHYVVLDASSSHYVALDASSGHYVVLDASSGHYVALDASSGHYVVLDAPFGHYVILDAPFGHYIIPFGLFLVVFVSPSNLLDFVTLCLDVVISFLGHLLSSDPTGSISASVDPHTSASASVDPSTSVSVNPTLSASASVEPTPSLSTSLSASGNPSASTLVDPSASAATSVEPSASVSVSATVSGDPTSSASSSASASVNPSPSTSVSVAPSVSASSSVEPSASASASVSVSVEPTPSASAAVNPSASASASAFSSVNPTVSPSVSSSVSPSPSVSIVPSSTISQVPSTSASVGPISGATVQAKLLILARDEYSAESGYHGLLGYGIPFETILVPQTGIQLPSLNSTASHGLYSGIIVMDALAYDDAGIWGSALTVAQWDTIHTYQKQFNVRMVRINEYPGPDFGVAISGSGGCCGAGVEQLMSLSDVSDFPSANLKIGATVSSQGLWHYPAVVTDPLTTKVVATFAPGGDVSGETAAAVINKIDGREQFVWFSSWAPQWSLSCAYLQHAHIHWVTRGLFLGKRKTHLNAQIDDVELPTDMYYPTGTTFRLRPADLDGHVAWMADLNSRLPSGSDFRLELAHNGNGDISEVVEPNGSGGLCTPDTAVYTDDVGPDPPLEFVKPLGTGTDAWPSEWVAYNWTLTCALGDDLTAWYQNPSNRDAYAHVSHTFTHYELNNATYHDAAREIQFNQAWLQQVGIANGARFSTHGLIPPAITGLHNGDVIQAWLDNGITHVVGDNTRPLLRNGQSPYWPLISNVADNGYDGLVIIPRWATNIYYNCDTFECDVAEWIAISSGSGDYTNLLDNARATNTAYMLSLYSDPYMFHQANMRYEDMPTITIGSQTSKMSMVMAWIETIAQEVSRLTNWPITSLKHDDIAQYFLDRMALDQCEPSVSYTLSDDGTAITHVVVTAADQACSVPVPITIPSGSATAAGGSIASDQVGSEPPIQWVTLNGGAATVTLNPPISI</sequence>
<feature type="domain" description="Agd3 C-terminal" evidence="4">
    <location>
        <begin position="963"/>
        <end position="1033"/>
    </location>
</feature>
<dbReference type="Proteomes" id="UP000279236">
    <property type="component" value="Unassembled WGS sequence"/>
</dbReference>
<feature type="compositionally biased region" description="Low complexity" evidence="1">
    <location>
        <begin position="208"/>
        <end position="232"/>
    </location>
</feature>
<evidence type="ECO:0000259" key="2">
    <source>
        <dbReference type="Pfam" id="PF25115"/>
    </source>
</evidence>
<proteinExistence type="predicted"/>
<dbReference type="SUPFAM" id="SSF50998">
    <property type="entry name" value="Quinoprotein alcohol dehydrogenase-like"/>
    <property type="match status" value="1"/>
</dbReference>
<gene>
    <name evidence="5" type="ORF">EHS24_005371</name>
</gene>
<organism evidence="5 6">
    <name type="scientific">Apiotrichum porosum</name>
    <dbReference type="NCBI Taxonomy" id="105984"/>
    <lineage>
        <taxon>Eukaryota</taxon>
        <taxon>Fungi</taxon>
        <taxon>Dikarya</taxon>
        <taxon>Basidiomycota</taxon>
        <taxon>Agaricomycotina</taxon>
        <taxon>Tremellomycetes</taxon>
        <taxon>Trichosporonales</taxon>
        <taxon>Trichosporonaceae</taxon>
        <taxon>Apiotrichum</taxon>
    </lineage>
</organism>
<evidence type="ECO:0000313" key="5">
    <source>
        <dbReference type="EMBL" id="RSH76793.1"/>
    </source>
</evidence>
<dbReference type="PANTHER" id="PTHR31002">
    <property type="entry name" value="SERIPAUPERIN"/>
    <property type="match status" value="1"/>
</dbReference>
<dbReference type="InterPro" id="IPR056826">
    <property type="entry name" value="Agd3_CE"/>
</dbReference>
<dbReference type="InterPro" id="IPR056827">
    <property type="entry name" value="CBM87_Agd3"/>
</dbReference>
<dbReference type="RefSeq" id="XP_028471940.1">
    <property type="nucleotide sequence ID" value="XM_028620898.1"/>
</dbReference>
<feature type="region of interest" description="Disordered" evidence="1">
    <location>
        <begin position="247"/>
        <end position="277"/>
    </location>
</feature>
<dbReference type="InterPro" id="IPR056825">
    <property type="entry name" value="Agd3_C"/>
</dbReference>
<feature type="compositionally biased region" description="Polar residues" evidence="1">
    <location>
        <begin position="176"/>
        <end position="206"/>
    </location>
</feature>
<dbReference type="AlphaFoldDB" id="A0A427XDE7"/>
<reference evidence="5 6" key="1">
    <citation type="submission" date="2018-11" db="EMBL/GenBank/DDBJ databases">
        <title>Genome sequence of Apiotrichum porosum DSM 27194.</title>
        <authorList>
            <person name="Aliyu H."/>
            <person name="Gorte O."/>
            <person name="Ochsenreither K."/>
        </authorList>
    </citation>
    <scope>NUCLEOTIDE SEQUENCE [LARGE SCALE GENOMIC DNA]</scope>
    <source>
        <strain evidence="5 6">DSM 27194</strain>
    </source>
</reference>
<evidence type="ECO:0000259" key="4">
    <source>
        <dbReference type="Pfam" id="PF25117"/>
    </source>
</evidence>
<feature type="region of interest" description="Disordered" evidence="1">
    <location>
        <begin position="176"/>
        <end position="232"/>
    </location>
</feature>
<dbReference type="STRING" id="105984.A0A427XDE7"/>
<evidence type="ECO:0008006" key="7">
    <source>
        <dbReference type="Google" id="ProtNLM"/>
    </source>
</evidence>
<evidence type="ECO:0000256" key="1">
    <source>
        <dbReference type="SAM" id="MobiDB-lite"/>
    </source>
</evidence>